<feature type="transmembrane region" description="Helical" evidence="2">
    <location>
        <begin position="186"/>
        <end position="206"/>
    </location>
</feature>
<keyword evidence="5" id="KW-1185">Reference proteome</keyword>
<feature type="transmembrane region" description="Helical" evidence="2">
    <location>
        <begin position="332"/>
        <end position="351"/>
    </location>
</feature>
<evidence type="ECO:0000256" key="1">
    <source>
        <dbReference type="SAM" id="MobiDB-lite"/>
    </source>
</evidence>
<evidence type="ECO:0000313" key="5">
    <source>
        <dbReference type="Proteomes" id="UP000620262"/>
    </source>
</evidence>
<dbReference type="InterPro" id="IPR050879">
    <property type="entry name" value="Acyltransferase_3"/>
</dbReference>
<feature type="region of interest" description="Disordered" evidence="1">
    <location>
        <begin position="411"/>
        <end position="432"/>
    </location>
</feature>
<dbReference type="Proteomes" id="UP000620262">
    <property type="component" value="Unassembled WGS sequence"/>
</dbReference>
<dbReference type="RefSeq" id="WP_192730907.1">
    <property type="nucleotide sequence ID" value="NZ_BAAAVL010000004.1"/>
</dbReference>
<reference evidence="4 5" key="1">
    <citation type="submission" date="2020-10" db="EMBL/GenBank/DDBJ databases">
        <title>Sequencing the genomes of 1000 actinobacteria strains.</title>
        <authorList>
            <person name="Klenk H.-P."/>
        </authorList>
    </citation>
    <scope>NUCLEOTIDE SEQUENCE [LARGE SCALE GENOMIC DNA]</scope>
    <source>
        <strain evidence="4 5">DSM 7307</strain>
    </source>
</reference>
<feature type="transmembrane region" description="Helical" evidence="2">
    <location>
        <begin position="266"/>
        <end position="288"/>
    </location>
</feature>
<accession>A0ABR9IVA3</accession>
<feature type="transmembrane region" description="Helical" evidence="2">
    <location>
        <begin position="161"/>
        <end position="180"/>
    </location>
</feature>
<feature type="transmembrane region" description="Helical" evidence="2">
    <location>
        <begin position="58"/>
        <end position="77"/>
    </location>
</feature>
<comment type="caution">
    <text evidence="4">The sequence shown here is derived from an EMBL/GenBank/DDBJ whole genome shotgun (WGS) entry which is preliminary data.</text>
</comment>
<dbReference type="InterPro" id="IPR002656">
    <property type="entry name" value="Acyl_transf_3_dom"/>
</dbReference>
<evidence type="ECO:0000259" key="3">
    <source>
        <dbReference type="Pfam" id="PF01757"/>
    </source>
</evidence>
<feature type="domain" description="Acyltransferase 3" evidence="3">
    <location>
        <begin position="25"/>
        <end position="351"/>
    </location>
</feature>
<feature type="transmembrane region" description="Helical" evidence="2">
    <location>
        <begin position="89"/>
        <end position="109"/>
    </location>
</feature>
<evidence type="ECO:0000313" key="4">
    <source>
        <dbReference type="EMBL" id="MBE1507125.1"/>
    </source>
</evidence>
<feature type="transmembrane region" description="Helical" evidence="2">
    <location>
        <begin position="25"/>
        <end position="46"/>
    </location>
</feature>
<sequence length="432" mass="47888">MRFVIGGKLGMSAIEGRKIDSNLSIYLDLLRLGAAVVVFLSHAHVFLLPSIKIGPLGWGREAVAVFFVLSGFVISYVGQVSEKEWRVYLVARLARIMPVALLAIAVIFVADSIGMHANAFYYDFINTGFFTPVSVEAALAYVTFTNQLWFAHAVFGSGEPYWSLGFEVQYYLFFGLFAFSPRRAKIPLLCLWAAVAGPKILMYMPLWLMGWLTMKCVIERPPFRRPISIAMIVASLLLFFSLKFFADRAATNMYETWSLSQEAINFVYFNLIGIAVVLHLIGAASLLYPAPVLFKKTGPAIKWLAGGSFTLYLVHQPLILMFASFLHPVEEQVPMAATLLVACFILCFLLAEVAERRKKFFASLIVSLLPVLSRTGQKTPADIASDIVSSDGKMPATSPLIRVLEEMQNALDEEEKAGDSHGAPSRDRVSRA</sequence>
<dbReference type="EMBL" id="JADBEC010000002">
    <property type="protein sequence ID" value="MBE1507125.1"/>
    <property type="molecule type" value="Genomic_DNA"/>
</dbReference>
<feature type="transmembrane region" description="Helical" evidence="2">
    <location>
        <begin position="227"/>
        <end position="246"/>
    </location>
</feature>
<organism evidence="4 5">
    <name type="scientific">Rhizobium viscosum</name>
    <name type="common">Arthrobacter viscosus</name>
    <dbReference type="NCBI Taxonomy" id="1673"/>
    <lineage>
        <taxon>Bacteria</taxon>
        <taxon>Pseudomonadati</taxon>
        <taxon>Pseudomonadota</taxon>
        <taxon>Alphaproteobacteria</taxon>
        <taxon>Hyphomicrobiales</taxon>
        <taxon>Rhizobiaceae</taxon>
        <taxon>Rhizobium/Agrobacterium group</taxon>
        <taxon>Rhizobium</taxon>
    </lineage>
</organism>
<dbReference type="PANTHER" id="PTHR23028">
    <property type="entry name" value="ACETYLTRANSFERASE"/>
    <property type="match status" value="1"/>
</dbReference>
<dbReference type="Pfam" id="PF01757">
    <property type="entry name" value="Acyl_transf_3"/>
    <property type="match status" value="1"/>
</dbReference>
<feature type="transmembrane region" description="Helical" evidence="2">
    <location>
        <begin position="300"/>
        <end position="326"/>
    </location>
</feature>
<gene>
    <name evidence="4" type="ORF">H4W29_004370</name>
</gene>
<keyword evidence="2" id="KW-1133">Transmembrane helix</keyword>
<proteinExistence type="predicted"/>
<name>A0ABR9IVA3_RHIVS</name>
<keyword evidence="2" id="KW-0812">Transmembrane</keyword>
<protein>
    <submittedName>
        <fullName evidence="4">Peptidoglycan/LPS O-acetylase OafA/YrhL</fullName>
    </submittedName>
</protein>
<keyword evidence="2" id="KW-0472">Membrane</keyword>
<evidence type="ECO:0000256" key="2">
    <source>
        <dbReference type="SAM" id="Phobius"/>
    </source>
</evidence>
<dbReference type="PANTHER" id="PTHR23028:SF53">
    <property type="entry name" value="ACYL_TRANSF_3 DOMAIN-CONTAINING PROTEIN"/>
    <property type="match status" value="1"/>
</dbReference>